<keyword evidence="1" id="KW-0812">Transmembrane</keyword>
<feature type="transmembrane region" description="Helical" evidence="1">
    <location>
        <begin position="145"/>
        <end position="167"/>
    </location>
</feature>
<reference evidence="2 3" key="1">
    <citation type="submission" date="2020-04" db="EMBL/GenBank/DDBJ databases">
        <title>MicrobeNet Type strains.</title>
        <authorList>
            <person name="Nicholson A.C."/>
        </authorList>
    </citation>
    <scope>NUCLEOTIDE SEQUENCE [LARGE SCALE GENOMIC DNA]</scope>
    <source>
        <strain evidence="2 3">DSM 44956</strain>
    </source>
</reference>
<gene>
    <name evidence="2" type="ORF">HGB38_02320</name>
</gene>
<protein>
    <submittedName>
        <fullName evidence="2">Uncharacterized protein</fullName>
    </submittedName>
</protein>
<keyword evidence="1" id="KW-0472">Membrane</keyword>
<name>A0A7X6KZV1_9NOCA</name>
<dbReference type="RefSeq" id="WP_157113811.1">
    <property type="nucleotide sequence ID" value="NZ_JAAXOS010000001.1"/>
</dbReference>
<dbReference type="EMBL" id="JAAXOS010000001">
    <property type="protein sequence ID" value="NKY25069.1"/>
    <property type="molecule type" value="Genomic_DNA"/>
</dbReference>
<feature type="transmembrane region" description="Helical" evidence="1">
    <location>
        <begin position="34"/>
        <end position="53"/>
    </location>
</feature>
<accession>A0A7X6KZV1</accession>
<dbReference type="InterPro" id="IPR039708">
    <property type="entry name" value="MT1774/Rv1733c-like"/>
</dbReference>
<evidence type="ECO:0000256" key="1">
    <source>
        <dbReference type="SAM" id="Phobius"/>
    </source>
</evidence>
<dbReference type="PANTHER" id="PTHR42305:SF1">
    <property type="entry name" value="MEMBRANE PROTEIN RV1733C-RELATED"/>
    <property type="match status" value="1"/>
</dbReference>
<keyword evidence="3" id="KW-1185">Reference proteome</keyword>
<sequence>MSTGSVNMYRRTCRRVGLDRNPLRRREDRVQTGFAVLLALVFLIIVPVLAVTVGGRVYRVETAAVQAETARLHQVDATVIETGKAPLYAPVVPARVSWKDADGVTHTGDYQSTTVVEPGSAVPIWLNERGAIVEPPSSSQPASKAVMLTAGAVLGVSIVLAGSYLLLRRGLDRRRLRRWETEWVAADLTWGHG</sequence>
<keyword evidence="1" id="KW-1133">Transmembrane helix</keyword>
<dbReference type="PANTHER" id="PTHR42305">
    <property type="entry name" value="MEMBRANE PROTEIN RV1733C-RELATED"/>
    <property type="match status" value="1"/>
</dbReference>
<organism evidence="2 3">
    <name type="scientific">Nocardia gamkensis</name>
    <dbReference type="NCBI Taxonomy" id="352869"/>
    <lineage>
        <taxon>Bacteria</taxon>
        <taxon>Bacillati</taxon>
        <taxon>Actinomycetota</taxon>
        <taxon>Actinomycetes</taxon>
        <taxon>Mycobacteriales</taxon>
        <taxon>Nocardiaceae</taxon>
        <taxon>Nocardia</taxon>
    </lineage>
</organism>
<dbReference type="AlphaFoldDB" id="A0A7X6KZV1"/>
<comment type="caution">
    <text evidence="2">The sequence shown here is derived from an EMBL/GenBank/DDBJ whole genome shotgun (WGS) entry which is preliminary data.</text>
</comment>
<proteinExistence type="predicted"/>
<evidence type="ECO:0000313" key="3">
    <source>
        <dbReference type="Proteomes" id="UP000540698"/>
    </source>
</evidence>
<evidence type="ECO:0000313" key="2">
    <source>
        <dbReference type="EMBL" id="NKY25069.1"/>
    </source>
</evidence>
<dbReference type="Proteomes" id="UP000540698">
    <property type="component" value="Unassembled WGS sequence"/>
</dbReference>